<evidence type="ECO:0000259" key="3">
    <source>
        <dbReference type="PROSITE" id="PS51910"/>
    </source>
</evidence>
<dbReference type="InterPro" id="IPR029070">
    <property type="entry name" value="Chitinase_insertion_sf"/>
</dbReference>
<keyword evidence="4" id="KW-0378">Hydrolase</keyword>
<evidence type="ECO:0000313" key="4">
    <source>
        <dbReference type="EMBL" id="KAH6893419.1"/>
    </source>
</evidence>
<dbReference type="Proteomes" id="UP000777438">
    <property type="component" value="Unassembled WGS sequence"/>
</dbReference>
<dbReference type="InterPro" id="IPR011583">
    <property type="entry name" value="Chitinase_II/V-like_cat"/>
</dbReference>
<dbReference type="EC" id="3.2.1.14" evidence="2"/>
<sequence length="347" mass="38112">MSRPVNAVYYPSWRVYKDKPPSSLDLASITHIFYAFVGVNEDGTLRLFDEWADMDKEVDGVKGCLAAINKIKTEHSHIKTIVSIGGGSGSKEFPALAANPDARWTFAVAIREFCDKHHLDGADIDWEHPQDPEAGANYLLLLQDTRRALPSPWFLLTTALPCGEYVLKHINLAAASHVLDFINLMAYDFCGGWTDVSGHHAQLLPPSRNLNEVYPALRASAHAGVEFLISRGFPAARIVLGIPAYARFFGTARGAGHPFDGSGEMDYCDFPDHWVREACVEEGCATAHFVDTDGDKGFLSFDVPSTVRAKARYVKEMGLAGLFYWTGVGDRPGDESLVAAGWSELQC</sequence>
<keyword evidence="5" id="KW-1185">Reference proteome</keyword>
<dbReference type="OrthoDB" id="76388at2759"/>
<protein>
    <recommendedName>
        <fullName evidence="2">chitinase</fullName>
        <ecNumber evidence="2">3.2.1.14</ecNumber>
    </recommendedName>
</protein>
<dbReference type="Gene3D" id="3.20.20.80">
    <property type="entry name" value="Glycosidases"/>
    <property type="match status" value="1"/>
</dbReference>
<gene>
    <name evidence="4" type="ORF">B0T10DRAFT_482246</name>
</gene>
<dbReference type="InterPro" id="IPR050314">
    <property type="entry name" value="Glycosyl_Hydrlase_18"/>
</dbReference>
<dbReference type="InterPro" id="IPR017853">
    <property type="entry name" value="GH"/>
</dbReference>
<dbReference type="PANTHER" id="PTHR11177:SF228">
    <property type="entry name" value="CHITINASE"/>
    <property type="match status" value="1"/>
</dbReference>
<evidence type="ECO:0000256" key="1">
    <source>
        <dbReference type="ARBA" id="ARBA00008682"/>
    </source>
</evidence>
<name>A0A9P8W817_9HYPO</name>
<dbReference type="Pfam" id="PF00704">
    <property type="entry name" value="Glyco_hydro_18"/>
    <property type="match status" value="1"/>
</dbReference>
<dbReference type="EMBL" id="JAGPYM010000006">
    <property type="protein sequence ID" value="KAH6893419.1"/>
    <property type="molecule type" value="Genomic_DNA"/>
</dbReference>
<dbReference type="PANTHER" id="PTHR11177">
    <property type="entry name" value="CHITINASE"/>
    <property type="match status" value="1"/>
</dbReference>
<dbReference type="GO" id="GO:0008843">
    <property type="term" value="F:endochitinase activity"/>
    <property type="evidence" value="ECO:0007669"/>
    <property type="project" value="UniProtKB-EC"/>
</dbReference>
<dbReference type="InterPro" id="IPR001223">
    <property type="entry name" value="Glyco_hydro18_cat"/>
</dbReference>
<organism evidence="4 5">
    <name type="scientific">Thelonectria olida</name>
    <dbReference type="NCBI Taxonomy" id="1576542"/>
    <lineage>
        <taxon>Eukaryota</taxon>
        <taxon>Fungi</taxon>
        <taxon>Dikarya</taxon>
        <taxon>Ascomycota</taxon>
        <taxon>Pezizomycotina</taxon>
        <taxon>Sordariomycetes</taxon>
        <taxon>Hypocreomycetidae</taxon>
        <taxon>Hypocreales</taxon>
        <taxon>Nectriaceae</taxon>
        <taxon>Thelonectria</taxon>
    </lineage>
</organism>
<reference evidence="4 5" key="1">
    <citation type="journal article" date="2021" name="Nat. Commun.">
        <title>Genetic determinants of endophytism in the Arabidopsis root mycobiome.</title>
        <authorList>
            <person name="Mesny F."/>
            <person name="Miyauchi S."/>
            <person name="Thiergart T."/>
            <person name="Pickel B."/>
            <person name="Atanasova L."/>
            <person name="Karlsson M."/>
            <person name="Huettel B."/>
            <person name="Barry K.W."/>
            <person name="Haridas S."/>
            <person name="Chen C."/>
            <person name="Bauer D."/>
            <person name="Andreopoulos W."/>
            <person name="Pangilinan J."/>
            <person name="LaButti K."/>
            <person name="Riley R."/>
            <person name="Lipzen A."/>
            <person name="Clum A."/>
            <person name="Drula E."/>
            <person name="Henrissat B."/>
            <person name="Kohler A."/>
            <person name="Grigoriev I.V."/>
            <person name="Martin F.M."/>
            <person name="Hacquard S."/>
        </authorList>
    </citation>
    <scope>NUCLEOTIDE SEQUENCE [LARGE SCALE GENOMIC DNA]</scope>
    <source>
        <strain evidence="4 5">MPI-CAGE-CH-0241</strain>
    </source>
</reference>
<dbReference type="PROSITE" id="PS51910">
    <property type="entry name" value="GH18_2"/>
    <property type="match status" value="1"/>
</dbReference>
<evidence type="ECO:0000256" key="2">
    <source>
        <dbReference type="ARBA" id="ARBA00012729"/>
    </source>
</evidence>
<feature type="domain" description="GH18" evidence="3">
    <location>
        <begin position="4"/>
        <end position="347"/>
    </location>
</feature>
<evidence type="ECO:0000313" key="5">
    <source>
        <dbReference type="Proteomes" id="UP000777438"/>
    </source>
</evidence>
<proteinExistence type="inferred from homology"/>
<dbReference type="GO" id="GO:0006032">
    <property type="term" value="P:chitin catabolic process"/>
    <property type="evidence" value="ECO:0007669"/>
    <property type="project" value="TreeGrafter"/>
</dbReference>
<dbReference type="SUPFAM" id="SSF51445">
    <property type="entry name" value="(Trans)glycosidases"/>
    <property type="match status" value="1"/>
</dbReference>
<dbReference type="AlphaFoldDB" id="A0A9P8W817"/>
<comment type="similarity">
    <text evidence="1">Belongs to the glycosyl hydrolase 18 family. Chitinase class V subfamily.</text>
</comment>
<dbReference type="Gene3D" id="3.10.50.10">
    <property type="match status" value="1"/>
</dbReference>
<dbReference type="GO" id="GO:0005975">
    <property type="term" value="P:carbohydrate metabolic process"/>
    <property type="evidence" value="ECO:0007669"/>
    <property type="project" value="InterPro"/>
</dbReference>
<accession>A0A9P8W817</accession>
<dbReference type="GO" id="GO:0008061">
    <property type="term" value="F:chitin binding"/>
    <property type="evidence" value="ECO:0007669"/>
    <property type="project" value="InterPro"/>
</dbReference>
<comment type="caution">
    <text evidence="4">The sequence shown here is derived from an EMBL/GenBank/DDBJ whole genome shotgun (WGS) entry which is preliminary data.</text>
</comment>
<dbReference type="SMART" id="SM00636">
    <property type="entry name" value="Glyco_18"/>
    <property type="match status" value="1"/>
</dbReference>
<dbReference type="GO" id="GO:0005576">
    <property type="term" value="C:extracellular region"/>
    <property type="evidence" value="ECO:0007669"/>
    <property type="project" value="TreeGrafter"/>
</dbReference>